<dbReference type="AlphaFoldDB" id="A0AAQ4D3Q9"/>
<comment type="caution">
    <text evidence="2">The sequence shown here is derived from an EMBL/GenBank/DDBJ whole genome shotgun (WGS) entry which is preliminary data.</text>
</comment>
<evidence type="ECO:0000313" key="3">
    <source>
        <dbReference type="Proteomes" id="UP001321473"/>
    </source>
</evidence>
<proteinExistence type="predicted"/>
<organism evidence="2 3">
    <name type="scientific">Amblyomma americanum</name>
    <name type="common">Lone star tick</name>
    <dbReference type="NCBI Taxonomy" id="6943"/>
    <lineage>
        <taxon>Eukaryota</taxon>
        <taxon>Metazoa</taxon>
        <taxon>Ecdysozoa</taxon>
        <taxon>Arthropoda</taxon>
        <taxon>Chelicerata</taxon>
        <taxon>Arachnida</taxon>
        <taxon>Acari</taxon>
        <taxon>Parasitiformes</taxon>
        <taxon>Ixodida</taxon>
        <taxon>Ixodoidea</taxon>
        <taxon>Ixodidae</taxon>
        <taxon>Amblyomminae</taxon>
        <taxon>Amblyomma</taxon>
    </lineage>
</organism>
<name>A0AAQ4D3Q9_AMBAM</name>
<keyword evidence="3" id="KW-1185">Reference proteome</keyword>
<dbReference type="Proteomes" id="UP001321473">
    <property type="component" value="Unassembled WGS sequence"/>
</dbReference>
<feature type="domain" description="DUF7041" evidence="1">
    <location>
        <begin position="26"/>
        <end position="97"/>
    </location>
</feature>
<evidence type="ECO:0000313" key="2">
    <source>
        <dbReference type="EMBL" id="KAK8757099.1"/>
    </source>
</evidence>
<dbReference type="EMBL" id="JARKHS020035580">
    <property type="protein sequence ID" value="KAK8757099.1"/>
    <property type="molecule type" value="Genomic_DNA"/>
</dbReference>
<accession>A0AAQ4D3Q9</accession>
<dbReference type="PANTHER" id="PTHR33327:SF3">
    <property type="entry name" value="RNA-DIRECTED DNA POLYMERASE"/>
    <property type="match status" value="1"/>
</dbReference>
<reference evidence="2 3" key="1">
    <citation type="journal article" date="2023" name="Arcadia Sci">
        <title>De novo assembly of a long-read Amblyomma americanum tick genome.</title>
        <authorList>
            <person name="Chou S."/>
            <person name="Poskanzer K.E."/>
            <person name="Rollins M."/>
            <person name="Thuy-Boun P.S."/>
        </authorList>
    </citation>
    <scope>NUCLEOTIDE SEQUENCE [LARGE SCALE GENOMIC DNA]</scope>
    <source>
        <strain evidence="2">F_SG_1</strain>
        <tissue evidence="2">Salivary glands</tissue>
    </source>
</reference>
<dbReference type="Pfam" id="PF23055">
    <property type="entry name" value="DUF7041"/>
    <property type="match status" value="1"/>
</dbReference>
<gene>
    <name evidence="2" type="ORF">V5799_000203</name>
</gene>
<dbReference type="InterPro" id="IPR055469">
    <property type="entry name" value="DUF7041"/>
</dbReference>
<protein>
    <recommendedName>
        <fullName evidence="1">DUF7041 domain-containing protein</fullName>
    </recommendedName>
</protein>
<sequence length="99" mass="10349">MANADNASAMPGDGPSSVVSALSLRLPQFSQADPQLLLAQVNSQFTIGRITTQAQKFHHVAASLPPEVAAEVRDLIITPPASAPFDTLAAVLIKRTTVS</sequence>
<dbReference type="PANTHER" id="PTHR33327">
    <property type="entry name" value="ENDONUCLEASE"/>
    <property type="match status" value="1"/>
</dbReference>
<evidence type="ECO:0000259" key="1">
    <source>
        <dbReference type="Pfam" id="PF23055"/>
    </source>
</evidence>